<evidence type="ECO:0000313" key="1">
    <source>
        <dbReference type="Proteomes" id="UP000095287"/>
    </source>
</evidence>
<dbReference type="WBParaSite" id="L893_g15202.t1">
    <property type="protein sequence ID" value="L893_g15202.t1"/>
    <property type="gene ID" value="L893_g15202"/>
</dbReference>
<dbReference type="Proteomes" id="UP000095287">
    <property type="component" value="Unplaced"/>
</dbReference>
<dbReference type="Gene3D" id="2.10.60.10">
    <property type="entry name" value="CD59"/>
    <property type="match status" value="1"/>
</dbReference>
<dbReference type="InterPro" id="IPR045860">
    <property type="entry name" value="Snake_toxin-like_sf"/>
</dbReference>
<proteinExistence type="predicted"/>
<organism evidence="1 2">
    <name type="scientific">Steinernema glaseri</name>
    <dbReference type="NCBI Taxonomy" id="37863"/>
    <lineage>
        <taxon>Eukaryota</taxon>
        <taxon>Metazoa</taxon>
        <taxon>Ecdysozoa</taxon>
        <taxon>Nematoda</taxon>
        <taxon>Chromadorea</taxon>
        <taxon>Rhabditida</taxon>
        <taxon>Tylenchina</taxon>
        <taxon>Panagrolaimomorpha</taxon>
        <taxon>Strongyloidoidea</taxon>
        <taxon>Steinernematidae</taxon>
        <taxon>Steinernema</taxon>
    </lineage>
</organism>
<name>A0A1I7YDC7_9BILA</name>
<reference evidence="2" key="1">
    <citation type="submission" date="2016-11" db="UniProtKB">
        <authorList>
            <consortium name="WormBaseParasite"/>
        </authorList>
    </citation>
    <scope>IDENTIFICATION</scope>
</reference>
<dbReference type="AlphaFoldDB" id="A0A1I7YDC7"/>
<keyword evidence="1" id="KW-1185">Reference proteome</keyword>
<dbReference type="SUPFAM" id="SSF57302">
    <property type="entry name" value="Snake toxin-like"/>
    <property type="match status" value="1"/>
</dbReference>
<accession>A0A1I7YDC7</accession>
<evidence type="ECO:0000313" key="2">
    <source>
        <dbReference type="WBParaSite" id="L893_g15202.t1"/>
    </source>
</evidence>
<protein>
    <submittedName>
        <fullName evidence="2">UPAR/Ly6 domain-containing protein</fullName>
    </submittedName>
</protein>
<sequence>MRVEVSGKGASVGLHANATCSGSYCFSGEVSHRNKKMSAKSCGEAAGCTAVRDMKKAVGGVSGSGRCCKGDFCNHGAALPVVTLSAVAVAFLKLFVW</sequence>